<proteinExistence type="predicted"/>
<name>A0A921ZV94_MANSE</name>
<evidence type="ECO:0000313" key="3">
    <source>
        <dbReference type="Proteomes" id="UP000791440"/>
    </source>
</evidence>
<feature type="region of interest" description="Disordered" evidence="1">
    <location>
        <begin position="109"/>
        <end position="144"/>
    </location>
</feature>
<dbReference type="PANTHER" id="PTHR10773">
    <property type="entry name" value="DNA-DIRECTED RNA POLYMERASES I, II, AND III SUBUNIT RPABC2"/>
    <property type="match status" value="1"/>
</dbReference>
<evidence type="ECO:0000256" key="1">
    <source>
        <dbReference type="SAM" id="MobiDB-lite"/>
    </source>
</evidence>
<feature type="compositionally biased region" description="Polar residues" evidence="1">
    <location>
        <begin position="109"/>
        <end position="136"/>
    </location>
</feature>
<comment type="caution">
    <text evidence="2">The sequence shown here is derived from an EMBL/GenBank/DDBJ whole genome shotgun (WGS) entry which is preliminary data.</text>
</comment>
<dbReference type="EMBL" id="JH669141">
    <property type="protein sequence ID" value="KAG6464304.1"/>
    <property type="molecule type" value="Genomic_DNA"/>
</dbReference>
<keyword evidence="3" id="KW-1185">Reference proteome</keyword>
<reference evidence="2" key="2">
    <citation type="submission" date="2020-12" db="EMBL/GenBank/DDBJ databases">
        <authorList>
            <person name="Kanost M."/>
        </authorList>
    </citation>
    <scope>NUCLEOTIDE SEQUENCE</scope>
</reference>
<organism evidence="2 3">
    <name type="scientific">Manduca sexta</name>
    <name type="common">Tobacco hawkmoth</name>
    <name type="synonym">Tobacco hornworm</name>
    <dbReference type="NCBI Taxonomy" id="7130"/>
    <lineage>
        <taxon>Eukaryota</taxon>
        <taxon>Metazoa</taxon>
        <taxon>Ecdysozoa</taxon>
        <taxon>Arthropoda</taxon>
        <taxon>Hexapoda</taxon>
        <taxon>Insecta</taxon>
        <taxon>Pterygota</taxon>
        <taxon>Neoptera</taxon>
        <taxon>Endopterygota</taxon>
        <taxon>Lepidoptera</taxon>
        <taxon>Glossata</taxon>
        <taxon>Ditrysia</taxon>
        <taxon>Bombycoidea</taxon>
        <taxon>Sphingidae</taxon>
        <taxon>Sphinginae</taxon>
        <taxon>Sphingini</taxon>
        <taxon>Manduca</taxon>
    </lineage>
</organism>
<sequence length="508" mass="58489">MFGESFNNSSRSVDSTYIASIDEVTSSLSIIHPSILPPPSSLTPNENKANPYPEEFTQESADIIEPFLDLTLMSFPNNDFFEDDVAISTRLFKKISICDVDNCSSISVSRADTPQHSNSSRQDSSVCSSNESTPSSRIGRKRQRRRYEWKDIKRKCLKNLGKAYLSRNGVQREGKILKPPCSITCRLKCFQKFNAQERKRIFTSFWQIADHCRQWHYIVNHTEVGDTKYPSTSNAVSRRKKSIKYYLPLMESNSGIPNKVCVCKTMFLNTLSVGERTVQTALVKWQSGGGSISPVRRGGTRTIVIDDEIQGFVNHQTFTFINQTFQPIESHYVRKDSSKIYLDSDLTFTKMFSLYNEWCASENITKKATTVRQYRDITNQNLNISFHKPKKDICKECHIYNTNKNTMTQEEKQEHHIRNKTKAREIKAIDKDEALDSKGKIVSACFDFQKILNCPHGNVGLFYYKRKLSIYNFTIFDLASQEGYCYMWPEINGKHGVWEVAKLFVLIY</sequence>
<dbReference type="Proteomes" id="UP000791440">
    <property type="component" value="Unassembled WGS sequence"/>
</dbReference>
<reference evidence="2" key="1">
    <citation type="journal article" date="2016" name="Insect Biochem. Mol. Biol.">
        <title>Multifaceted biological insights from a draft genome sequence of the tobacco hornworm moth, Manduca sexta.</title>
        <authorList>
            <person name="Kanost M.R."/>
            <person name="Arrese E.L."/>
            <person name="Cao X."/>
            <person name="Chen Y.R."/>
            <person name="Chellapilla S."/>
            <person name="Goldsmith M.R."/>
            <person name="Grosse-Wilde E."/>
            <person name="Heckel D.G."/>
            <person name="Herndon N."/>
            <person name="Jiang H."/>
            <person name="Papanicolaou A."/>
            <person name="Qu J."/>
            <person name="Soulages J.L."/>
            <person name="Vogel H."/>
            <person name="Walters J."/>
            <person name="Waterhouse R.M."/>
            <person name="Ahn S.J."/>
            <person name="Almeida F.C."/>
            <person name="An C."/>
            <person name="Aqrawi P."/>
            <person name="Bretschneider A."/>
            <person name="Bryant W.B."/>
            <person name="Bucks S."/>
            <person name="Chao H."/>
            <person name="Chevignon G."/>
            <person name="Christen J.M."/>
            <person name="Clarke D.F."/>
            <person name="Dittmer N.T."/>
            <person name="Ferguson L.C.F."/>
            <person name="Garavelou S."/>
            <person name="Gordon K.H.J."/>
            <person name="Gunaratna R.T."/>
            <person name="Han Y."/>
            <person name="Hauser F."/>
            <person name="He Y."/>
            <person name="Heidel-Fischer H."/>
            <person name="Hirsh A."/>
            <person name="Hu Y."/>
            <person name="Jiang H."/>
            <person name="Kalra D."/>
            <person name="Klinner C."/>
            <person name="Konig C."/>
            <person name="Kovar C."/>
            <person name="Kroll A.R."/>
            <person name="Kuwar S.S."/>
            <person name="Lee S.L."/>
            <person name="Lehman R."/>
            <person name="Li K."/>
            <person name="Li Z."/>
            <person name="Liang H."/>
            <person name="Lovelace S."/>
            <person name="Lu Z."/>
            <person name="Mansfield J.H."/>
            <person name="McCulloch K.J."/>
            <person name="Mathew T."/>
            <person name="Morton B."/>
            <person name="Muzny D.M."/>
            <person name="Neunemann D."/>
            <person name="Ongeri F."/>
            <person name="Pauchet Y."/>
            <person name="Pu L.L."/>
            <person name="Pyrousis I."/>
            <person name="Rao X.J."/>
            <person name="Redding A."/>
            <person name="Roesel C."/>
            <person name="Sanchez-Gracia A."/>
            <person name="Schaack S."/>
            <person name="Shukla A."/>
            <person name="Tetreau G."/>
            <person name="Wang Y."/>
            <person name="Xiong G.H."/>
            <person name="Traut W."/>
            <person name="Walsh T.K."/>
            <person name="Worley K.C."/>
            <person name="Wu D."/>
            <person name="Wu W."/>
            <person name="Wu Y.Q."/>
            <person name="Zhang X."/>
            <person name="Zou Z."/>
            <person name="Zucker H."/>
            <person name="Briscoe A.D."/>
            <person name="Burmester T."/>
            <person name="Clem R.J."/>
            <person name="Feyereisen R."/>
            <person name="Grimmelikhuijzen C.J.P."/>
            <person name="Hamodrakas S.J."/>
            <person name="Hansson B.S."/>
            <person name="Huguet E."/>
            <person name="Jermiin L.S."/>
            <person name="Lan Q."/>
            <person name="Lehman H.K."/>
            <person name="Lorenzen M."/>
            <person name="Merzendorfer H."/>
            <person name="Michalopoulos I."/>
            <person name="Morton D.B."/>
            <person name="Muthukrishnan S."/>
            <person name="Oakeshott J.G."/>
            <person name="Palmer W."/>
            <person name="Park Y."/>
            <person name="Passarelli A.L."/>
            <person name="Rozas J."/>
            <person name="Schwartz L.M."/>
            <person name="Smith W."/>
            <person name="Southgate A."/>
            <person name="Vilcinskas A."/>
            <person name="Vogt R."/>
            <person name="Wang P."/>
            <person name="Werren J."/>
            <person name="Yu X.Q."/>
            <person name="Zhou J.J."/>
            <person name="Brown S.J."/>
            <person name="Scherer S.E."/>
            <person name="Richards S."/>
            <person name="Blissard G.W."/>
        </authorList>
    </citation>
    <scope>NUCLEOTIDE SEQUENCE</scope>
</reference>
<dbReference type="AlphaFoldDB" id="A0A921ZV94"/>
<accession>A0A921ZV94</accession>
<evidence type="ECO:0000313" key="2">
    <source>
        <dbReference type="EMBL" id="KAG6464304.1"/>
    </source>
</evidence>
<gene>
    <name evidence="2" type="ORF">O3G_MSEX014426</name>
</gene>
<protein>
    <submittedName>
        <fullName evidence="2">Uncharacterized protein</fullName>
    </submittedName>
</protein>
<dbReference type="PANTHER" id="PTHR10773:SF19">
    <property type="match status" value="1"/>
</dbReference>